<organism evidence="1 2">
    <name type="scientific">Paracoccus onubensis</name>
    <dbReference type="NCBI Taxonomy" id="1675788"/>
    <lineage>
        <taxon>Bacteria</taxon>
        <taxon>Pseudomonadati</taxon>
        <taxon>Pseudomonadota</taxon>
        <taxon>Alphaproteobacteria</taxon>
        <taxon>Rhodobacterales</taxon>
        <taxon>Paracoccaceae</taxon>
        <taxon>Paracoccus</taxon>
    </lineage>
</organism>
<proteinExistence type="predicted"/>
<evidence type="ECO:0000313" key="1">
    <source>
        <dbReference type="EMBL" id="RJE87414.1"/>
    </source>
</evidence>
<dbReference type="Proteomes" id="UP000284202">
    <property type="component" value="Unassembled WGS sequence"/>
</dbReference>
<dbReference type="EMBL" id="QZCG01000003">
    <property type="protein sequence ID" value="RJE87414.1"/>
    <property type="molecule type" value="Genomic_DNA"/>
</dbReference>
<dbReference type="AlphaFoldDB" id="A0A418T2H9"/>
<name>A0A418T2H9_9RHOB</name>
<reference evidence="2" key="1">
    <citation type="submission" date="2018-09" db="EMBL/GenBank/DDBJ databases">
        <title>Acidovorax cavernicola nov. sp. isolated from Gruta de las Maravillas (Aracena, Spain).</title>
        <authorList>
            <person name="Jurado V."/>
            <person name="Gutierrez-Patricio S."/>
            <person name="Gonzalez-Pimentel J.L."/>
            <person name="Miller A.Z."/>
            <person name="Laiz L."/>
            <person name="Saiz-Jimenez C."/>
        </authorList>
    </citation>
    <scope>NUCLEOTIDE SEQUENCE [LARGE SCALE GENOMIC DNA]</scope>
    <source>
        <strain evidence="2">1011MAR3C25</strain>
    </source>
</reference>
<sequence>MLIVAQNGRLQYEALIFAASLRDSSPDYKGTFIVAEPLSEGAWKDHDIAIQPEIREALIWLGAEIRPFTAQHFGASYPYGNKIEALQVLPAREPFIFFDTDTLVTGPLDGMTFDFDRPSASMRREGTWPIPPLYGPGYNEIWKSLYDRFGLDFASTLDLRQPDEHWERYLYFNAGWFFGPDPDEFGRRFLNWAMAIRDDPQDELACQSLDPWLDQIVLPLVIHSFGGGRPDPGTTGLDGDVTCHYRNLPLLYARESDKVVETLEKVVAPNKIKKHVKNWDAARKLIFQGKGRGKIRSKFNRADLPPKEKAIRDKLKRLGWWDI</sequence>
<dbReference type="SUPFAM" id="SSF53448">
    <property type="entry name" value="Nucleotide-diphospho-sugar transferases"/>
    <property type="match status" value="1"/>
</dbReference>
<dbReference type="InterPro" id="IPR029044">
    <property type="entry name" value="Nucleotide-diphossugar_trans"/>
</dbReference>
<dbReference type="OrthoDB" id="7684392at2"/>
<evidence type="ECO:0000313" key="2">
    <source>
        <dbReference type="Proteomes" id="UP000284202"/>
    </source>
</evidence>
<keyword evidence="2" id="KW-1185">Reference proteome</keyword>
<accession>A0A418T2H9</accession>
<protein>
    <submittedName>
        <fullName evidence="1">Uncharacterized protein</fullName>
    </submittedName>
</protein>
<gene>
    <name evidence="1" type="ORF">D3P04_06340</name>
</gene>
<comment type="caution">
    <text evidence="1">The sequence shown here is derived from an EMBL/GenBank/DDBJ whole genome shotgun (WGS) entry which is preliminary data.</text>
</comment>